<dbReference type="InterPro" id="IPR013974">
    <property type="entry name" value="SAF"/>
</dbReference>
<evidence type="ECO:0000259" key="2">
    <source>
        <dbReference type="SMART" id="SM00858"/>
    </source>
</evidence>
<organism evidence="3">
    <name type="scientific">marine sediment metagenome</name>
    <dbReference type="NCBI Taxonomy" id="412755"/>
    <lineage>
        <taxon>unclassified sequences</taxon>
        <taxon>metagenomes</taxon>
        <taxon>ecological metagenomes</taxon>
    </lineage>
</organism>
<evidence type="ECO:0000256" key="1">
    <source>
        <dbReference type="SAM" id="Phobius"/>
    </source>
</evidence>
<name>X1L266_9ZZZZ</name>
<dbReference type="CDD" id="cd11614">
    <property type="entry name" value="SAF_CpaB_FlgA_like"/>
    <property type="match status" value="1"/>
</dbReference>
<gene>
    <name evidence="3" type="ORF">S06H3_04918</name>
</gene>
<feature type="transmembrane region" description="Helical" evidence="1">
    <location>
        <begin position="12"/>
        <end position="32"/>
    </location>
</feature>
<proteinExistence type="predicted"/>
<dbReference type="EMBL" id="BARV01001769">
    <property type="protein sequence ID" value="GAH99960.1"/>
    <property type="molecule type" value="Genomic_DNA"/>
</dbReference>
<dbReference type="AlphaFoldDB" id="X1L266"/>
<dbReference type="SMART" id="SM00858">
    <property type="entry name" value="SAF"/>
    <property type="match status" value="1"/>
</dbReference>
<keyword evidence="1" id="KW-0812">Transmembrane</keyword>
<accession>X1L266</accession>
<keyword evidence="1" id="KW-1133">Transmembrane helix</keyword>
<dbReference type="NCBIfam" id="TIGR03177">
    <property type="entry name" value="pilus_cpaB"/>
    <property type="match status" value="1"/>
</dbReference>
<dbReference type="InterPro" id="IPR017592">
    <property type="entry name" value="Pilus_assmbl_Flp-typ_CpaB"/>
</dbReference>
<protein>
    <recommendedName>
        <fullName evidence="2">SAF domain-containing protein</fullName>
    </recommendedName>
</protein>
<dbReference type="Pfam" id="PF08666">
    <property type="entry name" value="SAF"/>
    <property type="match status" value="1"/>
</dbReference>
<feature type="domain" description="SAF" evidence="2">
    <location>
        <begin position="46"/>
        <end position="108"/>
    </location>
</feature>
<reference evidence="3" key="1">
    <citation type="journal article" date="2014" name="Front. Microbiol.">
        <title>High frequency of phylogenetically diverse reductive dehalogenase-homologous genes in deep subseafloor sedimentary metagenomes.</title>
        <authorList>
            <person name="Kawai M."/>
            <person name="Futagami T."/>
            <person name="Toyoda A."/>
            <person name="Takaki Y."/>
            <person name="Nishi S."/>
            <person name="Hori S."/>
            <person name="Arai W."/>
            <person name="Tsubouchi T."/>
            <person name="Morono Y."/>
            <person name="Uchiyama I."/>
            <person name="Ito T."/>
            <person name="Fujiyama A."/>
            <person name="Inagaki F."/>
            <person name="Takami H."/>
        </authorList>
    </citation>
    <scope>NUCLEOTIDE SEQUENCE</scope>
    <source>
        <strain evidence="3">Expedition CK06-06</strain>
    </source>
</reference>
<sequence length="246" mass="27849">MNRISLIIKQRMLSIIFIIIAVIGGIFIFWYVSNLKTKISEDASYNQIFIAKTDIKKDEEITGELIESQKIPGNIFSEKFIMDENKILGKKATSDILEGEIIRKDKLGGVNSNNYFGLSFSSYIPYDLRAVSIPVNFYSDKSLLEEGDRVDLISTYYEQENSILCSETVLSEKEIILIGSNVEESYSSGENYSEDFLLDSIFIGSQVNSNYGKLLIITFYLSKSEVEKVFLALERGVLNLSICPQK</sequence>
<evidence type="ECO:0000313" key="3">
    <source>
        <dbReference type="EMBL" id="GAH99960.1"/>
    </source>
</evidence>
<dbReference type="Gene3D" id="3.90.1210.10">
    <property type="entry name" value="Antifreeze-like/N-acetylneuraminic acid synthase C-terminal domain"/>
    <property type="match status" value="1"/>
</dbReference>
<keyword evidence="1" id="KW-0472">Membrane</keyword>
<comment type="caution">
    <text evidence="3">The sequence shown here is derived from an EMBL/GenBank/DDBJ whole genome shotgun (WGS) entry which is preliminary data.</text>
</comment>